<evidence type="ECO:0000256" key="1">
    <source>
        <dbReference type="SAM" id="Phobius"/>
    </source>
</evidence>
<dbReference type="Pfam" id="PF25928">
    <property type="entry name" value="DUF7973"/>
    <property type="match status" value="2"/>
</dbReference>
<reference evidence="3 4" key="1">
    <citation type="submission" date="2023-03" db="EMBL/GenBank/DDBJ databases">
        <title>MT1 and MT2 Draft Genomes of Novel Species.</title>
        <authorList>
            <person name="Venkateswaran K."/>
        </authorList>
    </citation>
    <scope>NUCLEOTIDE SEQUENCE [LARGE SCALE GENOMIC DNA]</scope>
    <source>
        <strain evidence="3 4">IF8SW-P5</strain>
    </source>
</reference>
<dbReference type="EMBL" id="JAROCE010000001">
    <property type="protein sequence ID" value="MFM2720183.1"/>
    <property type="molecule type" value="Genomic_DNA"/>
</dbReference>
<gene>
    <name evidence="3" type="ORF">P5G46_06680</name>
</gene>
<feature type="domain" description="DUF7973" evidence="2">
    <location>
        <begin position="170"/>
        <end position="306"/>
    </location>
</feature>
<name>A0ABW9GER9_9MICO</name>
<organism evidence="3 4">
    <name type="scientific">Microbacterium mcarthurae</name>
    <dbReference type="NCBI Taxonomy" id="3035918"/>
    <lineage>
        <taxon>Bacteria</taxon>
        <taxon>Bacillati</taxon>
        <taxon>Actinomycetota</taxon>
        <taxon>Actinomycetes</taxon>
        <taxon>Micrococcales</taxon>
        <taxon>Microbacteriaceae</taxon>
        <taxon>Microbacterium</taxon>
    </lineage>
</organism>
<feature type="transmembrane region" description="Helical" evidence="1">
    <location>
        <begin position="241"/>
        <end position="274"/>
    </location>
</feature>
<dbReference type="RefSeq" id="WP_239276861.1">
    <property type="nucleotide sequence ID" value="NZ_JAROCE010000001.1"/>
</dbReference>
<keyword evidence="1" id="KW-0812">Transmembrane</keyword>
<accession>A0ABW9GER9</accession>
<keyword evidence="4" id="KW-1185">Reference proteome</keyword>
<comment type="caution">
    <text evidence="3">The sequence shown here is derived from an EMBL/GenBank/DDBJ whole genome shotgun (WGS) entry which is preliminary data.</text>
</comment>
<feature type="transmembrane region" description="Helical" evidence="1">
    <location>
        <begin position="97"/>
        <end position="122"/>
    </location>
</feature>
<feature type="domain" description="DUF7973" evidence="2">
    <location>
        <begin position="7"/>
        <end position="146"/>
    </location>
</feature>
<feature type="transmembrane region" description="Helical" evidence="1">
    <location>
        <begin position="49"/>
        <end position="76"/>
    </location>
</feature>
<evidence type="ECO:0000313" key="4">
    <source>
        <dbReference type="Proteomes" id="UP001630303"/>
    </source>
</evidence>
<keyword evidence="1" id="KW-0472">Membrane</keyword>
<evidence type="ECO:0000313" key="3">
    <source>
        <dbReference type="EMBL" id="MFM2720183.1"/>
    </source>
</evidence>
<dbReference type="Proteomes" id="UP001630303">
    <property type="component" value="Unassembled WGS sequence"/>
</dbReference>
<protein>
    <recommendedName>
        <fullName evidence="2">DUF7973 domain-containing protein</fullName>
    </recommendedName>
</protein>
<sequence length="314" mass="31932">MDIDLFSILAAAAGGFFGAAIGALQAFIFTGVMVLVGLVSLIADPSSPILGSVAFGPAFGPHISFAGGVAAAAYAARKHDLQGKDIVTPLAKFAQPDVLLVGALFGVFGYFLQKLVALIPWFGANTDSVAVTVLVSALVARIVFGRKGVFARNSSGASGWAAYSPSDEGRWIEGQERFVPNTVLGVFVGGLGAFVAITIAQSLPAIAGSAATFMFAVSAVSLIFLTIGIPVPVTHHITLPAGVAAVTFLPIVGGQAWAAMLIGIAAGVLGAWIAEVFARLWLAHGDTHIDPPAAAIWPVTTLVLGAAALFPAVS</sequence>
<feature type="transmembrane region" description="Helical" evidence="1">
    <location>
        <begin position="294"/>
        <end position="313"/>
    </location>
</feature>
<feature type="transmembrane region" description="Helical" evidence="1">
    <location>
        <begin position="178"/>
        <end position="200"/>
    </location>
</feature>
<keyword evidence="1" id="KW-1133">Transmembrane helix</keyword>
<evidence type="ECO:0000259" key="2">
    <source>
        <dbReference type="Pfam" id="PF25928"/>
    </source>
</evidence>
<proteinExistence type="predicted"/>
<dbReference type="InterPro" id="IPR058279">
    <property type="entry name" value="DUF7973"/>
</dbReference>
<feature type="transmembrane region" description="Helical" evidence="1">
    <location>
        <begin position="128"/>
        <end position="144"/>
    </location>
</feature>
<feature type="transmembrane region" description="Helical" evidence="1">
    <location>
        <begin position="12"/>
        <end position="43"/>
    </location>
</feature>
<feature type="transmembrane region" description="Helical" evidence="1">
    <location>
        <begin position="206"/>
        <end position="229"/>
    </location>
</feature>